<evidence type="ECO:0000256" key="3">
    <source>
        <dbReference type="ARBA" id="ARBA00022692"/>
    </source>
</evidence>
<protein>
    <submittedName>
        <fullName evidence="8">GtrA family protein</fullName>
    </submittedName>
</protein>
<dbReference type="AlphaFoldDB" id="A0A3D1JHG1"/>
<dbReference type="PANTHER" id="PTHR38459:SF1">
    <property type="entry name" value="PROPHAGE BACTOPRENOL-LINKED GLUCOSE TRANSLOCASE HOMOLOG"/>
    <property type="match status" value="1"/>
</dbReference>
<comment type="subcellular location">
    <subcellularLocation>
        <location evidence="1">Membrane</location>
        <topology evidence="1">Multi-pass membrane protein</topology>
    </subcellularLocation>
</comment>
<sequence length="176" mass="20212">MGTHHLASRRHSTHHTLLQAKNGVGMILANPQERIRFLRFAVVGAIGAVVDFGTFNLLVQTLPIQAVFASMVSFTAAVISNFIWNRYWTYPDSRSKRLSQQLVQFFLVNLIGLGIRTPLFAYMERILVQLFQRFIPQSFFLTPVFLAHNFALAIAVLVVMLWNFFANRFWTYNDVS</sequence>
<reference evidence="8 9" key="1">
    <citation type="journal article" date="2018" name="Nat. Biotechnol.">
        <title>A standardized bacterial taxonomy based on genome phylogeny substantially revises the tree of life.</title>
        <authorList>
            <person name="Parks D.H."/>
            <person name="Chuvochina M."/>
            <person name="Waite D.W."/>
            <person name="Rinke C."/>
            <person name="Skarshewski A."/>
            <person name="Chaumeil P.A."/>
            <person name="Hugenholtz P."/>
        </authorList>
    </citation>
    <scope>NUCLEOTIDE SEQUENCE [LARGE SCALE GENOMIC DNA]</scope>
    <source>
        <strain evidence="8">UBA8781</strain>
    </source>
</reference>
<proteinExistence type="inferred from homology"/>
<dbReference type="OrthoDB" id="9807815at2"/>
<gene>
    <name evidence="8" type="ORF">DEQ80_08505</name>
</gene>
<keyword evidence="3 6" id="KW-0812">Transmembrane</keyword>
<feature type="transmembrane region" description="Helical" evidence="6">
    <location>
        <begin position="105"/>
        <end position="123"/>
    </location>
</feature>
<dbReference type="Pfam" id="PF04138">
    <property type="entry name" value="GtrA_DPMS_TM"/>
    <property type="match status" value="1"/>
</dbReference>
<evidence type="ECO:0000256" key="1">
    <source>
        <dbReference type="ARBA" id="ARBA00004141"/>
    </source>
</evidence>
<dbReference type="GO" id="GO:0005886">
    <property type="term" value="C:plasma membrane"/>
    <property type="evidence" value="ECO:0007669"/>
    <property type="project" value="TreeGrafter"/>
</dbReference>
<organism evidence="8 9">
    <name type="scientific">Anaerolinea thermolimosa</name>
    <dbReference type="NCBI Taxonomy" id="229919"/>
    <lineage>
        <taxon>Bacteria</taxon>
        <taxon>Bacillati</taxon>
        <taxon>Chloroflexota</taxon>
        <taxon>Anaerolineae</taxon>
        <taxon>Anaerolineales</taxon>
        <taxon>Anaerolineaceae</taxon>
        <taxon>Anaerolinea</taxon>
    </lineage>
</organism>
<evidence type="ECO:0000256" key="6">
    <source>
        <dbReference type="SAM" id="Phobius"/>
    </source>
</evidence>
<feature type="transmembrane region" description="Helical" evidence="6">
    <location>
        <begin position="143"/>
        <end position="165"/>
    </location>
</feature>
<dbReference type="PANTHER" id="PTHR38459">
    <property type="entry name" value="PROPHAGE BACTOPRENOL-LINKED GLUCOSE TRANSLOCASE HOMOLOG"/>
    <property type="match status" value="1"/>
</dbReference>
<name>A0A3D1JHG1_9CHLR</name>
<keyword evidence="4 6" id="KW-1133">Transmembrane helix</keyword>
<feature type="transmembrane region" description="Helical" evidence="6">
    <location>
        <begin position="64"/>
        <end position="84"/>
    </location>
</feature>
<dbReference type="InterPro" id="IPR007267">
    <property type="entry name" value="GtrA_DPMS_TM"/>
</dbReference>
<evidence type="ECO:0000256" key="5">
    <source>
        <dbReference type="ARBA" id="ARBA00023136"/>
    </source>
</evidence>
<evidence type="ECO:0000256" key="4">
    <source>
        <dbReference type="ARBA" id="ARBA00022989"/>
    </source>
</evidence>
<evidence type="ECO:0000313" key="8">
    <source>
        <dbReference type="EMBL" id="HCE17884.1"/>
    </source>
</evidence>
<comment type="caution">
    <text evidence="8">The sequence shown here is derived from an EMBL/GenBank/DDBJ whole genome shotgun (WGS) entry which is preliminary data.</text>
</comment>
<dbReference type="Proteomes" id="UP000264141">
    <property type="component" value="Unassembled WGS sequence"/>
</dbReference>
<keyword evidence="5 6" id="KW-0472">Membrane</keyword>
<dbReference type="InterPro" id="IPR051401">
    <property type="entry name" value="GtrA_CellWall_Glycosyl"/>
</dbReference>
<accession>A0A3D1JHG1</accession>
<evidence type="ECO:0000313" key="9">
    <source>
        <dbReference type="Proteomes" id="UP000264141"/>
    </source>
</evidence>
<dbReference type="STRING" id="229919.GCA_001050195_01095"/>
<dbReference type="EMBL" id="DPBP01000033">
    <property type="protein sequence ID" value="HCE17884.1"/>
    <property type="molecule type" value="Genomic_DNA"/>
</dbReference>
<feature type="transmembrane region" description="Helical" evidence="6">
    <location>
        <begin position="37"/>
        <end position="58"/>
    </location>
</feature>
<evidence type="ECO:0000256" key="2">
    <source>
        <dbReference type="ARBA" id="ARBA00009399"/>
    </source>
</evidence>
<comment type="similarity">
    <text evidence="2">Belongs to the GtrA family.</text>
</comment>
<dbReference type="GO" id="GO:0000271">
    <property type="term" value="P:polysaccharide biosynthetic process"/>
    <property type="evidence" value="ECO:0007669"/>
    <property type="project" value="InterPro"/>
</dbReference>
<feature type="domain" description="GtrA/DPMS transmembrane" evidence="7">
    <location>
        <begin position="39"/>
        <end position="171"/>
    </location>
</feature>
<evidence type="ECO:0000259" key="7">
    <source>
        <dbReference type="Pfam" id="PF04138"/>
    </source>
</evidence>